<dbReference type="PANTHER" id="PTHR22847">
    <property type="entry name" value="WD40 REPEAT PROTEIN"/>
    <property type="match status" value="1"/>
</dbReference>
<feature type="repeat" description="WD" evidence="3">
    <location>
        <begin position="901"/>
        <end position="941"/>
    </location>
</feature>
<dbReference type="Pfam" id="PF00400">
    <property type="entry name" value="WD40"/>
    <property type="match status" value="12"/>
</dbReference>
<dbReference type="PANTHER" id="PTHR22847:SF637">
    <property type="entry name" value="WD REPEAT DOMAIN 5B"/>
    <property type="match status" value="1"/>
</dbReference>
<dbReference type="Gene3D" id="2.130.10.10">
    <property type="entry name" value="YVTN repeat-like/Quinoprotein amine dehydrogenase"/>
    <property type="match status" value="5"/>
</dbReference>
<evidence type="ECO:0000256" key="1">
    <source>
        <dbReference type="ARBA" id="ARBA00022574"/>
    </source>
</evidence>
<protein>
    <recommendedName>
        <fullName evidence="5">NB-ARC domain-containing protein</fullName>
    </recommendedName>
</protein>
<dbReference type="PROSITE" id="PS50294">
    <property type="entry name" value="WD_REPEATS_REGION"/>
    <property type="match status" value="4"/>
</dbReference>
<dbReference type="Gene3D" id="3.40.50.300">
    <property type="entry name" value="P-loop containing nucleotide triphosphate hydrolases"/>
    <property type="match status" value="1"/>
</dbReference>
<feature type="region of interest" description="Disordered" evidence="4">
    <location>
        <begin position="1"/>
        <end position="21"/>
    </location>
</feature>
<dbReference type="SMART" id="SM00320">
    <property type="entry name" value="WD40"/>
    <property type="match status" value="14"/>
</dbReference>
<comment type="caution">
    <text evidence="6">The sequence shown here is derived from an EMBL/GenBank/DDBJ whole genome shotgun (WGS) entry which is preliminary data.</text>
</comment>
<feature type="repeat" description="WD" evidence="3">
    <location>
        <begin position="774"/>
        <end position="806"/>
    </location>
</feature>
<dbReference type="InterPro" id="IPR001680">
    <property type="entry name" value="WD40_rpt"/>
</dbReference>
<reference evidence="6" key="2">
    <citation type="submission" date="2020-09" db="EMBL/GenBank/DDBJ databases">
        <authorList>
            <person name="Sun Q."/>
            <person name="Ohkuma M."/>
        </authorList>
    </citation>
    <scope>NUCLEOTIDE SEQUENCE</scope>
    <source>
        <strain evidence="6">JCM 4790</strain>
    </source>
</reference>
<dbReference type="GO" id="GO:0005829">
    <property type="term" value="C:cytosol"/>
    <property type="evidence" value="ECO:0007669"/>
    <property type="project" value="UniProtKB-ARBA"/>
</dbReference>
<feature type="repeat" description="WD" evidence="3">
    <location>
        <begin position="609"/>
        <end position="649"/>
    </location>
</feature>
<evidence type="ECO:0000256" key="4">
    <source>
        <dbReference type="SAM" id="MobiDB-lite"/>
    </source>
</evidence>
<dbReference type="EMBL" id="BMVU01000063">
    <property type="protein sequence ID" value="GGY07543.1"/>
    <property type="molecule type" value="Genomic_DNA"/>
</dbReference>
<keyword evidence="7" id="KW-1185">Reference proteome</keyword>
<dbReference type="InterPro" id="IPR020472">
    <property type="entry name" value="WD40_PAC1"/>
</dbReference>
<feature type="domain" description="NB-ARC" evidence="5">
    <location>
        <begin position="49"/>
        <end position="165"/>
    </location>
</feature>
<dbReference type="SUPFAM" id="SSF52540">
    <property type="entry name" value="P-loop containing nucleoside triphosphate hydrolases"/>
    <property type="match status" value="1"/>
</dbReference>
<name>A0A918NYZ2_9ACTN</name>
<dbReference type="SUPFAM" id="SSF50978">
    <property type="entry name" value="WD40 repeat-like"/>
    <property type="match status" value="2"/>
</dbReference>
<feature type="repeat" description="WD" evidence="3">
    <location>
        <begin position="526"/>
        <end position="566"/>
    </location>
</feature>
<accession>A0A918NYZ2</accession>
<evidence type="ECO:0000259" key="5">
    <source>
        <dbReference type="Pfam" id="PF00931"/>
    </source>
</evidence>
<dbReference type="InterPro" id="IPR027417">
    <property type="entry name" value="P-loop_NTPase"/>
</dbReference>
<organism evidence="6 7">
    <name type="scientific">Streptomyces minutiscleroticus</name>
    <dbReference type="NCBI Taxonomy" id="68238"/>
    <lineage>
        <taxon>Bacteria</taxon>
        <taxon>Bacillati</taxon>
        <taxon>Actinomycetota</taxon>
        <taxon>Actinomycetes</taxon>
        <taxon>Kitasatosporales</taxon>
        <taxon>Streptomycetaceae</taxon>
        <taxon>Streptomyces</taxon>
    </lineage>
</organism>
<proteinExistence type="predicted"/>
<dbReference type="InterPro" id="IPR036322">
    <property type="entry name" value="WD40_repeat_dom_sf"/>
</dbReference>
<sequence>MSLRPPAVQGDPPPPPRAAVPSWFVDREQTRQTIRAICRRRGRAVGITTSLWGAGGFGKTTLATAASVHWRVRWRFRSRIYPVTIGRDVRGRAALAAKVAEVTRFITGDTTEFDDPDLAGAHLGRLLDRRPRTLLLLDDVWENEQLTPFLQGGRRCVRLVTTRNPRLLPVGAHAIHVDEMSPAQAAAVLTYNIPPLPRALVDDLLHTTGRWALLLRLTNRLIAEQTAAGADPVTTAERILARLRANGPAVVDDPAASWNLDNPHLRNQAVKASIEAATSLLPPGGPDRLAELGIFAEDEAVPISLVARLWQVTGALSEEQTRSLCRDLERLSLLTLIPQHGGRISLHDVVRDYLRNSLGNSNLTRVNGLLLDKIAATLPPAPPLAPDVPASGHAWWQLQEGYLLDHLIAHLLDADRTADAEAVAGDLRWVETRLSHRGPTAPWTDLTLIDTPHTRLLARSIRQIAHLLTPTDPPHAQTGILHSRLDHHPHWHTQITARQSDPALPPHLRNLWPLPDTPPNALQRTLTGHSGGVYSVAIAADGTWLATADFDTVRIWDRASGRCTTTLTGHTGYVHSVAISADGTWLATGGSEGTVRIWDRVSGRCTTTLTGHTNGVYSVAIAADGTWLATAGYGPVRIWDRVSGRCTTTFTGHTGLVSSVAISADGTWLATGGSEGTVRIWDRASGRCTTTLTGHTGGVSSVAISADGTWLATSSGSTVRIWDRAAGRCTTTFIANVGRVSSVAISADGTWLATGGFGPVQIWDRASGRCITTLTGHTDRANKVAISADGTWLATTSGGTVRIWDVILALSAQDSTRLEHAETAKSVAMSANGTWLATGGFGRVQIWDRASGRCTTTLTAHAGSVSSVAIAADGTWLATAGGGDGTVRIWDRASGRCTTTLTGHTGSVESVAIAADGAWLATADFDTVRIWDRASGRCTTTLTGSVSSVVISADGTWLATVSVGTVRIWDRASGRCTTTLTGHTGYVHSVAISADGTWLATGGSDGTVRIWDRVSGRCTTTLTGHTGSVESVAIAADGAWLATVGESEMRIWSVTEQRVVAIARAEGPLHSCVWAGDSRTVAATGERGLYLFTFVP</sequence>
<dbReference type="InterPro" id="IPR002182">
    <property type="entry name" value="NB-ARC"/>
</dbReference>
<dbReference type="AlphaFoldDB" id="A0A918NYZ2"/>
<feature type="repeat" description="WD" evidence="3">
    <location>
        <begin position="650"/>
        <end position="691"/>
    </location>
</feature>
<keyword evidence="1 3" id="KW-0853">WD repeat</keyword>
<gene>
    <name evidence="6" type="ORF">GCM10010358_70850</name>
</gene>
<feature type="repeat" description="WD" evidence="3">
    <location>
        <begin position="692"/>
        <end position="732"/>
    </location>
</feature>
<dbReference type="PRINTS" id="PR00364">
    <property type="entry name" value="DISEASERSIST"/>
</dbReference>
<dbReference type="Pfam" id="PF00931">
    <property type="entry name" value="NB-ARC"/>
    <property type="match status" value="1"/>
</dbReference>
<dbReference type="Gene3D" id="1.10.10.10">
    <property type="entry name" value="Winged helix-like DNA-binding domain superfamily/Winged helix DNA-binding domain"/>
    <property type="match status" value="1"/>
</dbReference>
<feature type="repeat" description="WD" evidence="3">
    <location>
        <begin position="980"/>
        <end position="1021"/>
    </location>
</feature>
<evidence type="ECO:0000313" key="6">
    <source>
        <dbReference type="EMBL" id="GGY07543.1"/>
    </source>
</evidence>
<dbReference type="InterPro" id="IPR036388">
    <property type="entry name" value="WH-like_DNA-bd_sf"/>
</dbReference>
<reference evidence="6" key="1">
    <citation type="journal article" date="2014" name="Int. J. Syst. Evol. Microbiol.">
        <title>Complete genome sequence of Corynebacterium casei LMG S-19264T (=DSM 44701T), isolated from a smear-ripened cheese.</title>
        <authorList>
            <consortium name="US DOE Joint Genome Institute (JGI-PGF)"/>
            <person name="Walter F."/>
            <person name="Albersmeier A."/>
            <person name="Kalinowski J."/>
            <person name="Ruckert C."/>
        </authorList>
    </citation>
    <scope>NUCLEOTIDE SEQUENCE</scope>
    <source>
        <strain evidence="6">JCM 4790</strain>
    </source>
</reference>
<dbReference type="PRINTS" id="PR00320">
    <property type="entry name" value="GPROTEINBRPT"/>
</dbReference>
<keyword evidence="2" id="KW-0677">Repeat</keyword>
<evidence type="ECO:0000256" key="2">
    <source>
        <dbReference type="ARBA" id="ARBA00022737"/>
    </source>
</evidence>
<dbReference type="CDD" id="cd00200">
    <property type="entry name" value="WD40"/>
    <property type="match status" value="2"/>
</dbReference>
<feature type="compositionally biased region" description="Low complexity" evidence="4">
    <location>
        <begin position="1"/>
        <end position="10"/>
    </location>
</feature>
<dbReference type="PROSITE" id="PS50082">
    <property type="entry name" value="WD_REPEATS_2"/>
    <property type="match status" value="9"/>
</dbReference>
<evidence type="ECO:0000313" key="7">
    <source>
        <dbReference type="Proteomes" id="UP000619244"/>
    </source>
</evidence>
<dbReference type="Proteomes" id="UP000619244">
    <property type="component" value="Unassembled WGS sequence"/>
</dbReference>
<feature type="repeat" description="WD" evidence="3">
    <location>
        <begin position="858"/>
        <end position="900"/>
    </location>
</feature>
<evidence type="ECO:0000256" key="3">
    <source>
        <dbReference type="PROSITE-ProRule" id="PRU00221"/>
    </source>
</evidence>
<dbReference type="GO" id="GO:0043531">
    <property type="term" value="F:ADP binding"/>
    <property type="evidence" value="ECO:0007669"/>
    <property type="project" value="InterPro"/>
</dbReference>
<feature type="repeat" description="WD" evidence="3">
    <location>
        <begin position="567"/>
        <end position="608"/>
    </location>
</feature>
<dbReference type="InterPro" id="IPR015943">
    <property type="entry name" value="WD40/YVTN_repeat-like_dom_sf"/>
</dbReference>